<accession>A0ABW2BF64</accession>
<dbReference type="Pfam" id="PF12697">
    <property type="entry name" value="Abhydrolase_6"/>
    <property type="match status" value="1"/>
</dbReference>
<proteinExistence type="predicted"/>
<sequence>MTLATPDKAFAGAAPVSAVPVSFENMLGWYGAGLSRRGIVLCGTLGYEQISAGRGWRHLAADLSAAGFPTLRFDYPGEGDSGEPNQSNVETMVRAIKSAVRFLRVQGGVDEVVLVGLRVGATLALLSAEEGGIDRLVLLAPFASGRAYLREMNIRAKTIDQLPDGRPFPQDPASPVFGGFRPAAGLLASLGQVDLAKLPPAPVPDVLILGADPAGLAGRLRAGGSHVTTGPFPGLAPFLSNALISEAPTEVFAQVIAFAKQGAAAPLGAPRLPAPATPITGPGFTETVIRFGENVGIVCAPEVPDPDKLPVLFLNSGVNPRSGYGRQTTELARSLAALGLKSLRMDLRGVGDSGDRPDGKPPLYSADALDEARAGIDRLDEGRGVVVTGNCSGAYFGFHLLCADPRVRTAVISNLYCFDWDPNTDLSAALKPSFRSPAAYASMLRQKGVWQRVLRGEVKVGAIASRLISIGLGRIGQMAAKVLHPFPSATSVAGRCAAFRKRGAKLVLIFSEGEAGIGEVAMHLGRSPARIAKRLGHPVILLPDTDHNMSTEGAQERMRQIIIDAISST</sequence>
<feature type="domain" description="Serine aminopeptidase S33" evidence="1">
    <location>
        <begin position="57"/>
        <end position="149"/>
    </location>
</feature>
<evidence type="ECO:0000259" key="2">
    <source>
        <dbReference type="Pfam" id="PF12697"/>
    </source>
</evidence>
<dbReference type="GO" id="GO:0016787">
    <property type="term" value="F:hydrolase activity"/>
    <property type="evidence" value="ECO:0007669"/>
    <property type="project" value="UniProtKB-KW"/>
</dbReference>
<keyword evidence="3" id="KW-0378">Hydrolase</keyword>
<dbReference type="InterPro" id="IPR029058">
    <property type="entry name" value="AB_hydrolase_fold"/>
</dbReference>
<name>A0ABW2BF64_9HYPH</name>
<dbReference type="InterPro" id="IPR022742">
    <property type="entry name" value="Hydrolase_4"/>
</dbReference>
<comment type="caution">
    <text evidence="3">The sequence shown here is derived from an EMBL/GenBank/DDBJ whole genome shotgun (WGS) entry which is preliminary data.</text>
</comment>
<protein>
    <submittedName>
        <fullName evidence="3">Alpha/beta fold hydrolase</fullName>
    </submittedName>
</protein>
<dbReference type="InterPro" id="IPR053145">
    <property type="entry name" value="AB_hydrolase_Est10"/>
</dbReference>
<evidence type="ECO:0000313" key="4">
    <source>
        <dbReference type="Proteomes" id="UP001596292"/>
    </source>
</evidence>
<dbReference type="PANTHER" id="PTHR43265:SF1">
    <property type="entry name" value="ESTERASE ESTD"/>
    <property type="match status" value="1"/>
</dbReference>
<evidence type="ECO:0000313" key="3">
    <source>
        <dbReference type="EMBL" id="MFC6788205.1"/>
    </source>
</evidence>
<dbReference type="SUPFAM" id="SSF53474">
    <property type="entry name" value="alpha/beta-Hydrolases"/>
    <property type="match status" value="2"/>
</dbReference>
<dbReference type="RefSeq" id="WP_378965973.1">
    <property type="nucleotide sequence ID" value="NZ_JBHSWN010000001.1"/>
</dbReference>
<dbReference type="Pfam" id="PF12146">
    <property type="entry name" value="Hydrolase_4"/>
    <property type="match status" value="1"/>
</dbReference>
<dbReference type="EMBL" id="JBHSWN010000001">
    <property type="protein sequence ID" value="MFC6788205.1"/>
    <property type="molecule type" value="Genomic_DNA"/>
</dbReference>
<dbReference type="InterPro" id="IPR000073">
    <property type="entry name" value="AB_hydrolase_1"/>
</dbReference>
<organism evidence="3 4">
    <name type="scientific">Methylobacterium komagatae</name>
    <dbReference type="NCBI Taxonomy" id="374425"/>
    <lineage>
        <taxon>Bacteria</taxon>
        <taxon>Pseudomonadati</taxon>
        <taxon>Pseudomonadota</taxon>
        <taxon>Alphaproteobacteria</taxon>
        <taxon>Hyphomicrobiales</taxon>
        <taxon>Methylobacteriaceae</taxon>
        <taxon>Methylobacterium</taxon>
    </lineage>
</organism>
<dbReference type="PANTHER" id="PTHR43265">
    <property type="entry name" value="ESTERASE ESTD"/>
    <property type="match status" value="1"/>
</dbReference>
<keyword evidence="4" id="KW-1185">Reference proteome</keyword>
<reference evidence="4" key="1">
    <citation type="journal article" date="2019" name="Int. J. Syst. Evol. Microbiol.">
        <title>The Global Catalogue of Microorganisms (GCM) 10K type strain sequencing project: providing services to taxonomists for standard genome sequencing and annotation.</title>
        <authorList>
            <consortium name="The Broad Institute Genomics Platform"/>
            <consortium name="The Broad Institute Genome Sequencing Center for Infectious Disease"/>
            <person name="Wu L."/>
            <person name="Ma J."/>
        </authorList>
    </citation>
    <scope>NUCLEOTIDE SEQUENCE [LARGE SCALE GENOMIC DNA]</scope>
    <source>
        <strain evidence="4">CCUG 48316</strain>
    </source>
</reference>
<evidence type="ECO:0000259" key="1">
    <source>
        <dbReference type="Pfam" id="PF12146"/>
    </source>
</evidence>
<gene>
    <name evidence="3" type="ORF">ACFQE0_00295</name>
</gene>
<dbReference type="Proteomes" id="UP001596292">
    <property type="component" value="Unassembled WGS sequence"/>
</dbReference>
<dbReference type="Gene3D" id="3.40.50.1820">
    <property type="entry name" value="alpha/beta hydrolase"/>
    <property type="match status" value="2"/>
</dbReference>
<feature type="domain" description="AB hydrolase-1" evidence="2">
    <location>
        <begin position="311"/>
        <end position="550"/>
    </location>
</feature>